<dbReference type="Gene3D" id="1.25.10.10">
    <property type="entry name" value="Leucine-rich Repeat Variant"/>
    <property type="match status" value="3"/>
</dbReference>
<dbReference type="Pfam" id="PF13251">
    <property type="entry name" value="DUF4042"/>
    <property type="match status" value="1"/>
</dbReference>
<dbReference type="InterPro" id="IPR000225">
    <property type="entry name" value="Armadillo"/>
</dbReference>
<proteinExistence type="predicted"/>
<dbReference type="PANTHER" id="PTHR13366:SF0">
    <property type="entry name" value="HEAT REPEAT-CONTAINING PROTEIN 6"/>
    <property type="match status" value="1"/>
</dbReference>
<protein>
    <recommendedName>
        <fullName evidence="1">HEAT repeat-containing protein 6</fullName>
    </recommendedName>
</protein>
<evidence type="ECO:0000259" key="2">
    <source>
        <dbReference type="Pfam" id="PF13251"/>
    </source>
</evidence>
<evidence type="ECO:0000313" key="4">
    <source>
        <dbReference type="Proteomes" id="UP001168972"/>
    </source>
</evidence>
<evidence type="ECO:0000256" key="1">
    <source>
        <dbReference type="ARBA" id="ARBA00015263"/>
    </source>
</evidence>
<dbReference type="InterPro" id="IPR052107">
    <property type="entry name" value="HEAT6"/>
</dbReference>
<dbReference type="EMBL" id="JAQQBR010001833">
    <property type="protein sequence ID" value="KAK0162912.1"/>
    <property type="molecule type" value="Genomic_DNA"/>
</dbReference>
<dbReference type="PANTHER" id="PTHR13366">
    <property type="entry name" value="MALARIA ANTIGEN-RELATED"/>
    <property type="match status" value="1"/>
</dbReference>
<accession>A0AA39KIQ6</accession>
<feature type="domain" description="DUF4042" evidence="2">
    <location>
        <begin position="332"/>
        <end position="507"/>
    </location>
</feature>
<dbReference type="Proteomes" id="UP001168972">
    <property type="component" value="Unassembled WGS sequence"/>
</dbReference>
<organism evidence="3 4">
    <name type="scientific">Microctonus hyperodae</name>
    <name type="common">Parasitoid wasp</name>
    <dbReference type="NCBI Taxonomy" id="165561"/>
    <lineage>
        <taxon>Eukaryota</taxon>
        <taxon>Metazoa</taxon>
        <taxon>Ecdysozoa</taxon>
        <taxon>Arthropoda</taxon>
        <taxon>Hexapoda</taxon>
        <taxon>Insecta</taxon>
        <taxon>Pterygota</taxon>
        <taxon>Neoptera</taxon>
        <taxon>Endopterygota</taxon>
        <taxon>Hymenoptera</taxon>
        <taxon>Apocrita</taxon>
        <taxon>Ichneumonoidea</taxon>
        <taxon>Braconidae</taxon>
        <taxon>Euphorinae</taxon>
        <taxon>Microctonus</taxon>
    </lineage>
</organism>
<name>A0AA39KIQ6_MICHY</name>
<dbReference type="Pfam" id="PF00514">
    <property type="entry name" value="Arm"/>
    <property type="match status" value="1"/>
</dbReference>
<dbReference type="InterPro" id="IPR011989">
    <property type="entry name" value="ARM-like"/>
</dbReference>
<comment type="caution">
    <text evidence="3">The sequence shown here is derived from an EMBL/GenBank/DDBJ whole genome shotgun (WGS) entry which is preliminary data.</text>
</comment>
<sequence length="1038" mass="116859">MENSAKFHDITKQLLTLTNQRVNDKSSINMCLTKLNDLKYFCSIRDNDVAMLLVNRLCMIIQASDSALIKNYCHFIINLTQSGTNMSGRTYSTCKKWILQGLEFATPEARKPILLALKNIIEIGPPDVICQDMMSLLEDNGFLRSLLTQRNSELTEINLLAINCIEAFILNVEQSNITITPKLKMIIKELIYSTALSSLEKDNYNQLYYYNIICSCLRILRYLVLNKLLNEDASSIGEICGLIQSSMFYGISGYSNFKPKLLRPALLNIPERIGPPLHSRNIQSTTKLRMKKGSNKSTLNNSYEVTVMNKFSSDSETSDTEIISPDRASSLVRIEAIYLLHTIIHEIPCRDMFGYWSQIIVDTSGVHTRALVTLINNEPVSKLRQLELGTLAEAIHGARTFLAYAEESDHSTFLTFFGAVSIMIRELHNALSLLLRTEKNIAVIIHALKCVTALVYATPYARLKPQLATKLIPYCKIYVSHTDPTIRVAALSVFEALSSIDKYTPEILSILNEKCKNTFIRNEILTFTPQSVIINNHDPDVEEVDVADVNNKCLYKNEECKTVDYEKSCDIDICFLLQICLNNISNKMVQVPVRLQSLKLLGALINDDTQHLVFDHIELTLQHLIEASQEAEPQVALHSCRVIEKISSRCTADSSLKQPVLVKLWNMIFEPIISLTQSPHTNLREVACDCLGTINNEIFSQLPSNKSIVIITTLFGAVRDEESAVRAASLRALGMLVTLPSIEENTGFIIDLIDVVCVALEDDNLGVRVKAAWALANLTDCLIRHNNTNDMEALPLESFLKNLYRVSVKAAQDNNKVKCNILRAVGNIIHLCKDIETSIDVSEGLQALIACATVGNDMKVRWNACRSLGFIMSYAPESILPSDWKDKIFPALCDLICHSPNFKVRTNAAWALAACNLYGKYVPFLWKSIVMALDNSQHVPNFVEYPHREALVQQLCLALGHVAARTNLSDLQILWPEIKDHVQDVEIHLKHFQKRVLPEKTDEFMAAKLQMKTYVNIASTSNERKIAEILSDLFEFTN</sequence>
<dbReference type="AlphaFoldDB" id="A0AA39KIQ6"/>
<dbReference type="InterPro" id="IPR016024">
    <property type="entry name" value="ARM-type_fold"/>
</dbReference>
<reference evidence="3" key="2">
    <citation type="submission" date="2023-03" db="EMBL/GenBank/DDBJ databases">
        <authorList>
            <person name="Inwood S.N."/>
            <person name="Skelly J.G."/>
            <person name="Guhlin J."/>
            <person name="Harrop T.W.R."/>
            <person name="Goldson S.G."/>
            <person name="Dearden P.K."/>
        </authorList>
    </citation>
    <scope>NUCLEOTIDE SEQUENCE</scope>
    <source>
        <strain evidence="3">Lincoln</strain>
        <tissue evidence="3">Whole body</tissue>
    </source>
</reference>
<dbReference type="InterPro" id="IPR025283">
    <property type="entry name" value="DUF4042"/>
</dbReference>
<dbReference type="SUPFAM" id="SSF48371">
    <property type="entry name" value="ARM repeat"/>
    <property type="match status" value="1"/>
</dbReference>
<gene>
    <name evidence="3" type="ORF">PV327_006643</name>
</gene>
<reference evidence="3" key="1">
    <citation type="journal article" date="2023" name="bioRxiv">
        <title>Scaffold-level genome assemblies of two parasitoid biocontrol wasps reveal the parthenogenesis mechanism and an associated novel virus.</title>
        <authorList>
            <person name="Inwood S."/>
            <person name="Skelly J."/>
            <person name="Guhlin J."/>
            <person name="Harrop T."/>
            <person name="Goldson S."/>
            <person name="Dearden P."/>
        </authorList>
    </citation>
    <scope>NUCLEOTIDE SEQUENCE</scope>
    <source>
        <strain evidence="3">Lincoln</strain>
        <tissue evidence="3">Whole body</tissue>
    </source>
</reference>
<evidence type="ECO:0000313" key="3">
    <source>
        <dbReference type="EMBL" id="KAK0162912.1"/>
    </source>
</evidence>
<keyword evidence="4" id="KW-1185">Reference proteome</keyword>